<comment type="caution">
    <text evidence="3">The sequence shown here is derived from an EMBL/GenBank/DDBJ whole genome shotgun (WGS) entry which is preliminary data.</text>
</comment>
<keyword evidence="1" id="KW-0175">Coiled coil</keyword>
<feature type="signal peptide" evidence="2">
    <location>
        <begin position="1"/>
        <end position="21"/>
    </location>
</feature>
<evidence type="ECO:0000313" key="3">
    <source>
        <dbReference type="EMBL" id="MFC3680516.1"/>
    </source>
</evidence>
<proteinExistence type="predicted"/>
<keyword evidence="2" id="KW-0732">Signal</keyword>
<evidence type="ECO:0000313" key="4">
    <source>
        <dbReference type="Proteomes" id="UP001595722"/>
    </source>
</evidence>
<sequence>MKLFVWCAVLSSLLFASVSHANKLYRFRIDGRVIIKDHVPAEYTHLGYEVLNSSGMVVKKVAPAPTAEELAQRRAAEEAKQQRLERMAEQRKKDLDLLRLYAKPKDVERARKRKADEIDSYVQLQRRRIGDLEKKLEESQGDAANIERRGLEVPADLRLEIAQLQNRIRDSHQNIRNRQQEMIDSTKEFSRHYERVRILQVYKPGTLDQDVDLDKVDRELDGF</sequence>
<accession>A0ABV7VSJ4</accession>
<dbReference type="RefSeq" id="WP_376866501.1">
    <property type="nucleotide sequence ID" value="NZ_JBHRYB010000008.1"/>
</dbReference>
<keyword evidence="4" id="KW-1185">Reference proteome</keyword>
<dbReference type="Proteomes" id="UP001595722">
    <property type="component" value="Unassembled WGS sequence"/>
</dbReference>
<reference evidence="4" key="1">
    <citation type="journal article" date="2019" name="Int. J. Syst. Evol. Microbiol.">
        <title>The Global Catalogue of Microorganisms (GCM) 10K type strain sequencing project: providing services to taxonomists for standard genome sequencing and annotation.</title>
        <authorList>
            <consortium name="The Broad Institute Genomics Platform"/>
            <consortium name="The Broad Institute Genome Sequencing Center for Infectious Disease"/>
            <person name="Wu L."/>
            <person name="Ma J."/>
        </authorList>
    </citation>
    <scope>NUCLEOTIDE SEQUENCE [LARGE SCALE GENOMIC DNA]</scope>
    <source>
        <strain evidence="4">KCTC 42424</strain>
    </source>
</reference>
<dbReference type="EMBL" id="JBHRYB010000008">
    <property type="protein sequence ID" value="MFC3680516.1"/>
    <property type="molecule type" value="Genomic_DNA"/>
</dbReference>
<organism evidence="3 4">
    <name type="scientific">Bacterioplanoides pacificum</name>
    <dbReference type="NCBI Taxonomy" id="1171596"/>
    <lineage>
        <taxon>Bacteria</taxon>
        <taxon>Pseudomonadati</taxon>
        <taxon>Pseudomonadota</taxon>
        <taxon>Gammaproteobacteria</taxon>
        <taxon>Oceanospirillales</taxon>
        <taxon>Oceanospirillaceae</taxon>
        <taxon>Bacterioplanoides</taxon>
    </lineage>
</organism>
<evidence type="ECO:0000256" key="2">
    <source>
        <dbReference type="SAM" id="SignalP"/>
    </source>
</evidence>
<evidence type="ECO:0008006" key="5">
    <source>
        <dbReference type="Google" id="ProtNLM"/>
    </source>
</evidence>
<evidence type="ECO:0000256" key="1">
    <source>
        <dbReference type="SAM" id="Coils"/>
    </source>
</evidence>
<feature type="chain" id="PRO_5047184931" description="DUF4124 domain-containing protein" evidence="2">
    <location>
        <begin position="22"/>
        <end position="223"/>
    </location>
</feature>
<protein>
    <recommendedName>
        <fullName evidence="5">DUF4124 domain-containing protein</fullName>
    </recommendedName>
</protein>
<feature type="coiled-coil region" evidence="1">
    <location>
        <begin position="67"/>
        <end position="181"/>
    </location>
</feature>
<name>A0ABV7VSJ4_9GAMM</name>
<gene>
    <name evidence="3" type="ORF">ACFOMG_10450</name>
</gene>